<proteinExistence type="predicted"/>
<dbReference type="Proteomes" id="UP001524473">
    <property type="component" value="Unassembled WGS sequence"/>
</dbReference>
<evidence type="ECO:0000313" key="1">
    <source>
        <dbReference type="EMBL" id="MCQ4841804.1"/>
    </source>
</evidence>
<reference evidence="1 2" key="1">
    <citation type="submission" date="2022-06" db="EMBL/GenBank/DDBJ databases">
        <title>Isolation of gut microbiota from human fecal samples.</title>
        <authorList>
            <person name="Pamer E.G."/>
            <person name="Barat B."/>
            <person name="Waligurski E."/>
            <person name="Medina S."/>
            <person name="Paddock L."/>
            <person name="Mostad J."/>
        </authorList>
    </citation>
    <scope>NUCLEOTIDE SEQUENCE [LARGE SCALE GENOMIC DNA]</scope>
    <source>
        <strain evidence="1 2">DFI.9.73</strain>
    </source>
</reference>
<comment type="caution">
    <text evidence="1">The sequence shown here is derived from an EMBL/GenBank/DDBJ whole genome shotgun (WGS) entry which is preliminary data.</text>
</comment>
<name>A0ABT1S4E9_9FIRM</name>
<evidence type="ECO:0000313" key="2">
    <source>
        <dbReference type="Proteomes" id="UP001524473"/>
    </source>
</evidence>
<protein>
    <submittedName>
        <fullName evidence="1">Uncharacterized protein</fullName>
    </submittedName>
</protein>
<sequence>MDTNFLGMVNSILNGDQSPSQRAKNLLAVSSSENLFNQKVALLVEDLCKEAVLPIAPSMPISVFSLTNADENVYHALSELLRTSQNSYFNATCGEILWWHTHNKEYANIALKAYEQELSEPTYQSNLAFTRIALSICRIYSKYKPTRFPFDSFFEKCLHYIESNLNEQATFCLLHVLQGLLACCKEKTESKAKIEQTAISAAEYLCNNQNYRLGIALKKFLQSFYRSEKRSSDEQKIIEEIALEYEREAQYLPQDSSAHVARAIATYQDAMNTWSQLSNRVKGTQERKRLARTLEPLKAKRMGMMLTIKSEPVDLSETIKELKQKIQKSTFEEFLYFFTALLNLESPEILLKEIEKSSPLASLFSSQTLDSKGRVINKIPSILDASDDEKKSICEHKASEKYLLATNMFATRCLAIAREKWEFTEENLRFLVEDNLFVPEDRKESFLKGLVAGFRGELGLSMCLLMPQVENAIRVLASNCGAVVYKTDSNGVEEVLSLDSILQQPEIKESVEEKILFNVRVFYTGKNGLRTSFALPTLYTMKTVI</sequence>
<keyword evidence="2" id="KW-1185">Reference proteome</keyword>
<accession>A0ABT1S4E9</accession>
<dbReference type="EMBL" id="JANFZH010000079">
    <property type="protein sequence ID" value="MCQ4841804.1"/>
    <property type="molecule type" value="Genomic_DNA"/>
</dbReference>
<dbReference type="RefSeq" id="WP_256192460.1">
    <property type="nucleotide sequence ID" value="NZ_JANFZG010000092.1"/>
</dbReference>
<organism evidence="1 2">
    <name type="scientific">Neglectibacter timonensis</name>
    <dbReference type="NCBI Taxonomy" id="1776382"/>
    <lineage>
        <taxon>Bacteria</taxon>
        <taxon>Bacillati</taxon>
        <taxon>Bacillota</taxon>
        <taxon>Clostridia</taxon>
        <taxon>Eubacteriales</taxon>
        <taxon>Oscillospiraceae</taxon>
        <taxon>Neglectibacter</taxon>
    </lineage>
</organism>
<gene>
    <name evidence="1" type="ORF">NE695_18025</name>
</gene>